<sequence>MSDRADITILGGGLAGGLIAFALSQRRPDMGVTLVEREPTLGGNHIWSFFDTDIAEEDRWIVAPFVSHRWDGYDVRFPGHRRVLSTGYNSIESGQFDRVLRSRLPAVRLNEDGEPEGAAIDARGAGDLGTLQLGWQKFVGQVLRVEGGHGLTRPVVMDATVEQIDGYRFVYLLPFDAERVFVEDTYYSDSAALDVAAIGARIEAYAAAQGWRVTATQREETGVLPVVIGGDFDAYWRSTGAGLAKAGMRAGLFHPTTGYSLPDAVRLASAIAKAPDLSAEGLARLTRAHAERTWRARGFYRLLDAMLFRAAEPAQRYRVLERFYRLPEPLIGRFYGGRSTTADMMRLLIGKPPVPIGRAIAAVMKR</sequence>
<comment type="caution">
    <text evidence="2">The sequence shown here is derived from an EMBL/GenBank/DDBJ whole genome shotgun (WGS) entry which is preliminary data.</text>
</comment>
<evidence type="ECO:0000313" key="3">
    <source>
        <dbReference type="Proteomes" id="UP000441389"/>
    </source>
</evidence>
<gene>
    <name evidence="2" type="primary">crtY</name>
    <name evidence="2" type="ORF">GON01_12990</name>
</gene>
<protein>
    <submittedName>
        <fullName evidence="2">Lycopene beta-cyclase CrtY</fullName>
        <ecNumber evidence="2">5.5.1.19</ecNumber>
    </submittedName>
</protein>
<accession>A0A6I4J3L2</accession>
<evidence type="ECO:0000256" key="1">
    <source>
        <dbReference type="ARBA" id="ARBA00006599"/>
    </source>
</evidence>
<dbReference type="EMBL" id="WQMS01000016">
    <property type="protein sequence ID" value="MVO78844.1"/>
    <property type="molecule type" value="Genomic_DNA"/>
</dbReference>
<comment type="similarity">
    <text evidence="1">Belongs to the lycopene cyclase family.</text>
</comment>
<keyword evidence="2" id="KW-0413">Isomerase</keyword>
<dbReference type="SUPFAM" id="SSF51905">
    <property type="entry name" value="FAD/NAD(P)-binding domain"/>
    <property type="match status" value="1"/>
</dbReference>
<evidence type="ECO:0000313" key="2">
    <source>
        <dbReference type="EMBL" id="MVO78844.1"/>
    </source>
</evidence>
<dbReference type="AlphaFoldDB" id="A0A6I4J3L2"/>
<dbReference type="GO" id="GO:0016705">
    <property type="term" value="F:oxidoreductase activity, acting on paired donors, with incorporation or reduction of molecular oxygen"/>
    <property type="evidence" value="ECO:0007669"/>
    <property type="project" value="InterPro"/>
</dbReference>
<dbReference type="Gene3D" id="3.50.50.60">
    <property type="entry name" value="FAD/NAD(P)-binding domain"/>
    <property type="match status" value="1"/>
</dbReference>
<keyword evidence="3" id="KW-1185">Reference proteome</keyword>
<dbReference type="InterPro" id="IPR008461">
    <property type="entry name" value="CrtY"/>
</dbReference>
<dbReference type="NCBIfam" id="TIGR01789">
    <property type="entry name" value="lycopene_cycl"/>
    <property type="match status" value="1"/>
</dbReference>
<proteinExistence type="inferred from homology"/>
<name>A0A6I4J3L2_9SPHN</name>
<dbReference type="EC" id="5.5.1.19" evidence="2"/>
<organism evidence="2 3">
    <name type="scientific">Sphingomonas horti</name>
    <dbReference type="NCBI Taxonomy" id="2682842"/>
    <lineage>
        <taxon>Bacteria</taxon>
        <taxon>Pseudomonadati</taxon>
        <taxon>Pseudomonadota</taxon>
        <taxon>Alphaproteobacteria</taxon>
        <taxon>Sphingomonadales</taxon>
        <taxon>Sphingomonadaceae</taxon>
        <taxon>Sphingomonas</taxon>
    </lineage>
</organism>
<dbReference type="RefSeq" id="WP_181599968.1">
    <property type="nucleotide sequence ID" value="NZ_WQMS01000016.1"/>
</dbReference>
<dbReference type="Proteomes" id="UP000441389">
    <property type="component" value="Unassembled WGS sequence"/>
</dbReference>
<dbReference type="GO" id="GO:0045436">
    <property type="term" value="F:lycopene beta cyclase activity"/>
    <property type="evidence" value="ECO:0007669"/>
    <property type="project" value="InterPro"/>
</dbReference>
<dbReference type="NCBIfam" id="TIGR01790">
    <property type="entry name" value="carotene-cycl"/>
    <property type="match status" value="1"/>
</dbReference>
<dbReference type="GO" id="GO:0016117">
    <property type="term" value="P:carotenoid biosynthetic process"/>
    <property type="evidence" value="ECO:0007669"/>
    <property type="project" value="InterPro"/>
</dbReference>
<dbReference type="Pfam" id="PF05834">
    <property type="entry name" value="Lycopene_cycl"/>
    <property type="match status" value="2"/>
</dbReference>
<dbReference type="InterPro" id="IPR010108">
    <property type="entry name" value="Lycopene_cyclase_b/e"/>
</dbReference>
<dbReference type="InterPro" id="IPR036188">
    <property type="entry name" value="FAD/NAD-bd_sf"/>
</dbReference>
<reference evidence="2 3" key="1">
    <citation type="submission" date="2019-12" db="EMBL/GenBank/DDBJ databases">
        <authorList>
            <person name="Huq M.A."/>
        </authorList>
    </citation>
    <scope>NUCLEOTIDE SEQUENCE [LARGE SCALE GENOMIC DNA]</scope>
    <source>
        <strain evidence="2 3">MAH-20</strain>
    </source>
</reference>